<accession>A0ABS5LEJ4</accession>
<dbReference type="InterPro" id="IPR017937">
    <property type="entry name" value="Thioredoxin_CS"/>
</dbReference>
<organism evidence="3 4">
    <name type="scientific">Metabacillus flavus</name>
    <dbReference type="NCBI Taxonomy" id="2823519"/>
    <lineage>
        <taxon>Bacteria</taxon>
        <taxon>Bacillati</taxon>
        <taxon>Bacillota</taxon>
        <taxon>Bacilli</taxon>
        <taxon>Bacillales</taxon>
        <taxon>Bacillaceae</taxon>
        <taxon>Metabacillus</taxon>
    </lineage>
</organism>
<dbReference type="PROSITE" id="PS00194">
    <property type="entry name" value="THIOREDOXIN_1"/>
    <property type="match status" value="1"/>
</dbReference>
<keyword evidence="1" id="KW-1015">Disulfide bond</keyword>
<evidence type="ECO:0000313" key="3">
    <source>
        <dbReference type="EMBL" id="MBS2969112.1"/>
    </source>
</evidence>
<dbReference type="EMBL" id="JAGVRK010000001">
    <property type="protein sequence ID" value="MBS2969112.1"/>
    <property type="molecule type" value="Genomic_DNA"/>
</dbReference>
<reference evidence="3 4" key="1">
    <citation type="submission" date="2021-04" db="EMBL/GenBank/DDBJ databases">
        <title>Metabacillus sp. strain KIGAM252 whole genome sequence.</title>
        <authorList>
            <person name="Seo M.-J."/>
            <person name="Cho E.-S."/>
            <person name="Hwang C.Y."/>
            <person name="Yoon D.J."/>
        </authorList>
    </citation>
    <scope>NUCLEOTIDE SEQUENCE [LARGE SCALE GENOMIC DNA]</scope>
    <source>
        <strain evidence="3 4">KIGAM252</strain>
    </source>
</reference>
<protein>
    <submittedName>
        <fullName evidence="3">TlpA family protein disulfide reductase</fullName>
    </submittedName>
</protein>
<evidence type="ECO:0000256" key="1">
    <source>
        <dbReference type="ARBA" id="ARBA00023157"/>
    </source>
</evidence>
<evidence type="ECO:0000259" key="2">
    <source>
        <dbReference type="PROSITE" id="PS51352"/>
    </source>
</evidence>
<comment type="caution">
    <text evidence="3">The sequence shown here is derived from an EMBL/GenBank/DDBJ whole genome shotgun (WGS) entry which is preliminary data.</text>
</comment>
<dbReference type="InterPro" id="IPR000866">
    <property type="entry name" value="AhpC/TSA"/>
</dbReference>
<dbReference type="Pfam" id="PF00578">
    <property type="entry name" value="AhpC-TSA"/>
    <property type="match status" value="1"/>
</dbReference>
<dbReference type="SUPFAM" id="SSF52833">
    <property type="entry name" value="Thioredoxin-like"/>
    <property type="match status" value="1"/>
</dbReference>
<dbReference type="InterPro" id="IPR036249">
    <property type="entry name" value="Thioredoxin-like_sf"/>
</dbReference>
<evidence type="ECO:0000313" key="4">
    <source>
        <dbReference type="Proteomes" id="UP000682403"/>
    </source>
</evidence>
<proteinExistence type="predicted"/>
<dbReference type="Proteomes" id="UP000682403">
    <property type="component" value="Unassembled WGS sequence"/>
</dbReference>
<dbReference type="CDD" id="cd02966">
    <property type="entry name" value="TlpA_like_family"/>
    <property type="match status" value="1"/>
</dbReference>
<dbReference type="PANTHER" id="PTHR42852">
    <property type="entry name" value="THIOL:DISULFIDE INTERCHANGE PROTEIN DSBE"/>
    <property type="match status" value="1"/>
</dbReference>
<sequence length="169" mass="19300">MTKRIAAMSILAVLILFAVWQALWPKEPPVGLEEGNAAPEFTLPQLDGGNVQLSDYKGKKVILNFWATWCPPCKKEIPELKEISVEYDQEVVILAVNYTVSEANESSVKKFVKDQKMQFPVLMDPEADVLTQYKVFSYPTTYFLDEKGVIQKVQRNMVDYKTLKDFVQS</sequence>
<dbReference type="PROSITE" id="PS51352">
    <property type="entry name" value="THIOREDOXIN_2"/>
    <property type="match status" value="1"/>
</dbReference>
<dbReference type="InterPro" id="IPR050553">
    <property type="entry name" value="Thioredoxin_ResA/DsbE_sf"/>
</dbReference>
<dbReference type="Gene3D" id="3.40.30.10">
    <property type="entry name" value="Glutaredoxin"/>
    <property type="match status" value="1"/>
</dbReference>
<feature type="domain" description="Thioredoxin" evidence="2">
    <location>
        <begin position="32"/>
        <end position="169"/>
    </location>
</feature>
<gene>
    <name evidence="3" type="ORF">J9317_10095</name>
</gene>
<dbReference type="PANTHER" id="PTHR42852:SF17">
    <property type="entry name" value="THIOREDOXIN-LIKE PROTEIN HI_1115"/>
    <property type="match status" value="1"/>
</dbReference>
<keyword evidence="4" id="KW-1185">Reference proteome</keyword>
<dbReference type="RefSeq" id="WP_211558285.1">
    <property type="nucleotide sequence ID" value="NZ_JAGVRK010000001.1"/>
</dbReference>
<name>A0ABS5LEJ4_9BACI</name>
<dbReference type="InterPro" id="IPR013766">
    <property type="entry name" value="Thioredoxin_domain"/>
</dbReference>